<reference evidence="1" key="1">
    <citation type="submission" date="2018-05" db="EMBL/GenBank/DDBJ databases">
        <authorList>
            <person name="Lanie J.A."/>
            <person name="Ng W.-L."/>
            <person name="Kazmierczak K.M."/>
            <person name="Andrzejewski T.M."/>
            <person name="Davidsen T.M."/>
            <person name="Wayne K.J."/>
            <person name="Tettelin H."/>
            <person name="Glass J.I."/>
            <person name="Rusch D."/>
            <person name="Podicherti R."/>
            <person name="Tsui H.-C.T."/>
            <person name="Winkler M.E."/>
        </authorList>
    </citation>
    <scope>NUCLEOTIDE SEQUENCE</scope>
</reference>
<proteinExistence type="predicted"/>
<name>A0A382P703_9ZZZZ</name>
<evidence type="ECO:0000313" key="1">
    <source>
        <dbReference type="EMBL" id="SVC69209.1"/>
    </source>
</evidence>
<feature type="non-terminal residue" evidence="1">
    <location>
        <position position="100"/>
    </location>
</feature>
<dbReference type="EMBL" id="UINC01105345">
    <property type="protein sequence ID" value="SVC69209.1"/>
    <property type="molecule type" value="Genomic_DNA"/>
</dbReference>
<dbReference type="AlphaFoldDB" id="A0A382P703"/>
<gene>
    <name evidence="1" type="ORF">METZ01_LOCUS322063</name>
</gene>
<organism evidence="1">
    <name type="scientific">marine metagenome</name>
    <dbReference type="NCBI Taxonomy" id="408172"/>
    <lineage>
        <taxon>unclassified sequences</taxon>
        <taxon>metagenomes</taxon>
        <taxon>ecological metagenomes</taxon>
    </lineage>
</organism>
<accession>A0A382P703</accession>
<sequence length="100" mass="10320">MPAARIDSIPRLVSSYARHSSAGTPIRAAAFRKVSGAGLGFATSSLVTSAENQSAISRRSKSGRMNCVRPPVATAIGIRPRCSRAIATTGSINPTCDMSG</sequence>
<protein>
    <submittedName>
        <fullName evidence="1">Uncharacterized protein</fullName>
    </submittedName>
</protein>